<evidence type="ECO:0000313" key="4">
    <source>
        <dbReference type="Proteomes" id="UP000235965"/>
    </source>
</evidence>
<feature type="transmembrane region" description="Helical" evidence="2">
    <location>
        <begin position="147"/>
        <end position="169"/>
    </location>
</feature>
<keyword evidence="2" id="KW-0812">Transmembrane</keyword>
<accession>A0A2J7QMN6</accession>
<dbReference type="SUPFAM" id="SSF52540">
    <property type="entry name" value="P-loop containing nucleoside triphosphate hydrolases"/>
    <property type="match status" value="1"/>
</dbReference>
<comment type="similarity">
    <text evidence="1">Belongs to the ClpA/ClpB family. Torsin subfamily.</text>
</comment>
<sequence length="408" mass="45747">MMDRSLYDFPLGKRVSTEERCSALELPVVKRWTCEQTSYSGEKIRAERVVLELCVCNDKVSSFKSYAVKYEVPASVLNMYSENINTPRLKDVPDRCLRQKGKVETLPELKTNMKPLSSTARNLTHNIYRWRKNKTESKTKNSAEQGIYIFLALIFVVAAVVVCSSLYFASQQRVCEMTLDMGVLRTALENNIFGQKAAVHDIMSVLNKFYNTHYPGIVILAFAGGTGVGKSYTTSFISKLFPREESVQHFIWPLQSSSLSASDVYAKFSHCGANLVIIDDLVTSDAVDIARFLQKVARHSQYHGVRAIVILVFSGKDQTFILQGNGYVEPQFQVMEEKVTSIFQDVALEVSFITFRPLQREDIMMCIQAAVNWQGIALSNSDIEKVMALLPQGTGCKGVASKVPLLSH</sequence>
<evidence type="ECO:0000256" key="2">
    <source>
        <dbReference type="SAM" id="Phobius"/>
    </source>
</evidence>
<comment type="caution">
    <text evidence="3">The sequence shown here is derived from an EMBL/GenBank/DDBJ whole genome shotgun (WGS) entry which is preliminary data.</text>
</comment>
<protein>
    <submittedName>
        <fullName evidence="3">Uncharacterized protein</fullName>
    </submittedName>
</protein>
<gene>
    <name evidence="3" type="ORF">B7P43_G09551</name>
</gene>
<dbReference type="GO" id="GO:0005524">
    <property type="term" value="F:ATP binding"/>
    <property type="evidence" value="ECO:0007669"/>
    <property type="project" value="InterPro"/>
</dbReference>
<dbReference type="InterPro" id="IPR010448">
    <property type="entry name" value="Torsin"/>
</dbReference>
<organism evidence="3 4">
    <name type="scientific">Cryptotermes secundus</name>
    <dbReference type="NCBI Taxonomy" id="105785"/>
    <lineage>
        <taxon>Eukaryota</taxon>
        <taxon>Metazoa</taxon>
        <taxon>Ecdysozoa</taxon>
        <taxon>Arthropoda</taxon>
        <taxon>Hexapoda</taxon>
        <taxon>Insecta</taxon>
        <taxon>Pterygota</taxon>
        <taxon>Neoptera</taxon>
        <taxon>Polyneoptera</taxon>
        <taxon>Dictyoptera</taxon>
        <taxon>Blattodea</taxon>
        <taxon>Blattoidea</taxon>
        <taxon>Termitoidae</taxon>
        <taxon>Kalotermitidae</taxon>
        <taxon>Cryptotermitinae</taxon>
        <taxon>Cryptotermes</taxon>
    </lineage>
</organism>
<dbReference type="Proteomes" id="UP000235965">
    <property type="component" value="Unassembled WGS sequence"/>
</dbReference>
<dbReference type="InterPro" id="IPR027417">
    <property type="entry name" value="P-loop_NTPase"/>
</dbReference>
<dbReference type="PANTHER" id="PTHR10760:SF2">
    <property type="entry name" value="LD13476P-RELATED"/>
    <property type="match status" value="1"/>
</dbReference>
<dbReference type="AlphaFoldDB" id="A0A2J7QMN6"/>
<dbReference type="InParanoid" id="A0A2J7QMN6"/>
<proteinExistence type="inferred from homology"/>
<keyword evidence="2" id="KW-1133">Transmembrane helix</keyword>
<dbReference type="GO" id="GO:0016887">
    <property type="term" value="F:ATP hydrolysis activity"/>
    <property type="evidence" value="ECO:0007669"/>
    <property type="project" value="InterPro"/>
</dbReference>
<dbReference type="OrthoDB" id="8191652at2759"/>
<keyword evidence="2" id="KW-0472">Membrane</keyword>
<reference evidence="3 4" key="1">
    <citation type="submission" date="2017-12" db="EMBL/GenBank/DDBJ databases">
        <title>Hemimetabolous genomes reveal molecular basis of termite eusociality.</title>
        <authorList>
            <person name="Harrison M.C."/>
            <person name="Jongepier E."/>
            <person name="Robertson H.M."/>
            <person name="Arning N."/>
            <person name="Bitard-Feildel T."/>
            <person name="Chao H."/>
            <person name="Childers C.P."/>
            <person name="Dinh H."/>
            <person name="Doddapaneni H."/>
            <person name="Dugan S."/>
            <person name="Gowin J."/>
            <person name="Greiner C."/>
            <person name="Han Y."/>
            <person name="Hu H."/>
            <person name="Hughes D.S.T."/>
            <person name="Huylmans A.-K."/>
            <person name="Kemena C."/>
            <person name="Kremer L.P.M."/>
            <person name="Lee S.L."/>
            <person name="Lopez-Ezquerra A."/>
            <person name="Mallet L."/>
            <person name="Monroy-Kuhn J.M."/>
            <person name="Moser A."/>
            <person name="Murali S.C."/>
            <person name="Muzny D.M."/>
            <person name="Otani S."/>
            <person name="Piulachs M.-D."/>
            <person name="Poelchau M."/>
            <person name="Qu J."/>
            <person name="Schaub F."/>
            <person name="Wada-Katsumata A."/>
            <person name="Worley K.C."/>
            <person name="Xie Q."/>
            <person name="Ylla G."/>
            <person name="Poulsen M."/>
            <person name="Gibbs R.A."/>
            <person name="Schal C."/>
            <person name="Richards S."/>
            <person name="Belles X."/>
            <person name="Korb J."/>
            <person name="Bornberg-Bauer E."/>
        </authorList>
    </citation>
    <scope>NUCLEOTIDE SEQUENCE [LARGE SCALE GENOMIC DNA]</scope>
    <source>
        <tissue evidence="3">Whole body</tissue>
    </source>
</reference>
<evidence type="ECO:0000256" key="1">
    <source>
        <dbReference type="ARBA" id="ARBA00006235"/>
    </source>
</evidence>
<dbReference type="EMBL" id="NEVH01013204">
    <property type="protein sequence ID" value="PNF29850.1"/>
    <property type="molecule type" value="Genomic_DNA"/>
</dbReference>
<keyword evidence="4" id="KW-1185">Reference proteome</keyword>
<dbReference type="GO" id="GO:0012505">
    <property type="term" value="C:endomembrane system"/>
    <property type="evidence" value="ECO:0007669"/>
    <property type="project" value="UniProtKB-ARBA"/>
</dbReference>
<name>A0A2J7QMN6_9NEOP</name>
<dbReference type="GO" id="GO:0005737">
    <property type="term" value="C:cytoplasm"/>
    <property type="evidence" value="ECO:0007669"/>
    <property type="project" value="UniProtKB-ARBA"/>
</dbReference>
<evidence type="ECO:0000313" key="3">
    <source>
        <dbReference type="EMBL" id="PNF29850.1"/>
    </source>
</evidence>
<dbReference type="PANTHER" id="PTHR10760">
    <property type="entry name" value="TORSIN"/>
    <property type="match status" value="1"/>
</dbReference>